<evidence type="ECO:0000259" key="1">
    <source>
        <dbReference type="PROSITE" id="PS51832"/>
    </source>
</evidence>
<dbReference type="PROSITE" id="PS51832">
    <property type="entry name" value="HD_GYP"/>
    <property type="match status" value="1"/>
</dbReference>
<dbReference type="RefSeq" id="WP_242941025.1">
    <property type="nucleotide sequence ID" value="NZ_FOJI01000009.1"/>
</dbReference>
<dbReference type="Pfam" id="PF13487">
    <property type="entry name" value="HD_5"/>
    <property type="match status" value="1"/>
</dbReference>
<dbReference type="InterPro" id="IPR037522">
    <property type="entry name" value="HD_GYP_dom"/>
</dbReference>
<dbReference type="PANTHER" id="PTHR43155">
    <property type="entry name" value="CYCLIC DI-GMP PHOSPHODIESTERASE PA4108-RELATED"/>
    <property type="match status" value="1"/>
</dbReference>
<sequence length="354" mass="40539">MQYIQVEKLKGEEILAVPILAYSDIVLIHADTVIKKEYIQKLLELKINYVYIKNDTQLRNPDIKEYGIEETKEQSLIKVKSILEHHIYKHNQDLIKVKAQAEKILESVISEPEIINNITEIRNISTDMYSHSINVCLLSTIVAISLNMNEIKVRNIAVGAILHDIGLRYISVPYLNVDILDMNIKDILEYKKHTILGYSAVQEATWLSETSKEIILLHHEREDGSGYPFQKKVDKIKPEVKLVSLCDEFDSLISGIGNKKMKIYEAIEYIKVYVGSLYDVTIATKLIELIALYPLGMRVITSEGEVGIVVRQNGDMTDRPVIRMLVHSDGCEYQEEVDKDLMNILTLFIVDTME</sequence>
<evidence type="ECO:0000313" key="3">
    <source>
        <dbReference type="Proteomes" id="UP000199701"/>
    </source>
</evidence>
<dbReference type="Proteomes" id="UP000199701">
    <property type="component" value="Unassembled WGS sequence"/>
</dbReference>
<reference evidence="2 3" key="1">
    <citation type="submission" date="2016-10" db="EMBL/GenBank/DDBJ databases">
        <authorList>
            <person name="de Groot N.N."/>
        </authorList>
    </citation>
    <scope>NUCLEOTIDE SEQUENCE [LARGE SCALE GENOMIC DNA]</scope>
    <source>
        <strain evidence="2 3">DSM 9179</strain>
    </source>
</reference>
<dbReference type="CDD" id="cd00077">
    <property type="entry name" value="HDc"/>
    <property type="match status" value="1"/>
</dbReference>
<gene>
    <name evidence="2" type="ORF">SAMN05421659_10927</name>
</gene>
<dbReference type="SUPFAM" id="SSF109604">
    <property type="entry name" value="HD-domain/PDEase-like"/>
    <property type="match status" value="1"/>
</dbReference>
<dbReference type="InterPro" id="IPR003607">
    <property type="entry name" value="HD/PDEase_dom"/>
</dbReference>
<protein>
    <submittedName>
        <fullName evidence="2">HD-GYP domain, c-di-GMP phosphodiesterase class II (Or its inactivated variant)</fullName>
    </submittedName>
</protein>
<evidence type="ECO:0000313" key="2">
    <source>
        <dbReference type="EMBL" id="SEW30157.1"/>
    </source>
</evidence>
<proteinExistence type="predicted"/>
<dbReference type="PANTHER" id="PTHR43155:SF2">
    <property type="entry name" value="CYCLIC DI-GMP PHOSPHODIESTERASE PA4108"/>
    <property type="match status" value="1"/>
</dbReference>
<feature type="domain" description="HD-GYP" evidence="1">
    <location>
        <begin position="106"/>
        <end position="302"/>
    </location>
</feature>
<dbReference type="AlphaFoldDB" id="A0A1I0QRJ0"/>
<organism evidence="2 3">
    <name type="scientific">[Clostridium] fimetarium</name>
    <dbReference type="NCBI Taxonomy" id="99656"/>
    <lineage>
        <taxon>Bacteria</taxon>
        <taxon>Bacillati</taxon>
        <taxon>Bacillota</taxon>
        <taxon>Clostridia</taxon>
        <taxon>Lachnospirales</taxon>
        <taxon>Lachnospiraceae</taxon>
    </lineage>
</organism>
<dbReference type="STRING" id="99656.SAMN05421659_10927"/>
<name>A0A1I0QRJ0_9FIRM</name>
<accession>A0A1I0QRJ0</accession>
<dbReference type="EMBL" id="FOJI01000009">
    <property type="protein sequence ID" value="SEW30157.1"/>
    <property type="molecule type" value="Genomic_DNA"/>
</dbReference>
<dbReference type="Gene3D" id="1.10.3210.10">
    <property type="entry name" value="Hypothetical protein af1432"/>
    <property type="match status" value="1"/>
</dbReference>
<keyword evidence="3" id="KW-1185">Reference proteome</keyword>